<dbReference type="PANTHER" id="PTHR33169:SF14">
    <property type="entry name" value="TRANSCRIPTIONAL REGULATOR RV3488"/>
    <property type="match status" value="1"/>
</dbReference>
<sequence length="111" mass="12353">MTEPPPKIRLTTTTRLVLDLFLATGSDDPLWGYRIAEETGLGPGTVYPLLERLEKAGWITGSWETGIPEDRPRRRFYTLSGAGRQEYAALQAARGRGQLPRWGWAPGGAQR</sequence>
<gene>
    <name evidence="2" type="ORF">ACFQ08_01760</name>
</gene>
<evidence type="ECO:0000259" key="1">
    <source>
        <dbReference type="Pfam" id="PF03551"/>
    </source>
</evidence>
<dbReference type="SUPFAM" id="SSF46785">
    <property type="entry name" value="Winged helix' DNA-binding domain"/>
    <property type="match status" value="1"/>
</dbReference>
<dbReference type="Gene3D" id="1.10.10.10">
    <property type="entry name" value="Winged helix-like DNA-binding domain superfamily/Winged helix DNA-binding domain"/>
    <property type="match status" value="1"/>
</dbReference>
<feature type="domain" description="Transcription regulator PadR N-terminal" evidence="1">
    <location>
        <begin position="32"/>
        <end position="88"/>
    </location>
</feature>
<dbReference type="EMBL" id="JBHTHX010000022">
    <property type="protein sequence ID" value="MFD0883287.1"/>
    <property type="molecule type" value="Genomic_DNA"/>
</dbReference>
<evidence type="ECO:0000313" key="3">
    <source>
        <dbReference type="Proteomes" id="UP001597024"/>
    </source>
</evidence>
<protein>
    <submittedName>
        <fullName evidence="2">PadR family transcriptional regulator</fullName>
    </submittedName>
</protein>
<dbReference type="InterPro" id="IPR052509">
    <property type="entry name" value="Metal_resp_DNA-bind_regulator"/>
</dbReference>
<evidence type="ECO:0000313" key="2">
    <source>
        <dbReference type="EMBL" id="MFD0883287.1"/>
    </source>
</evidence>
<accession>A0ABW3DK43</accession>
<dbReference type="InterPro" id="IPR036388">
    <property type="entry name" value="WH-like_DNA-bd_sf"/>
</dbReference>
<dbReference type="CDD" id="cd00090">
    <property type="entry name" value="HTH_ARSR"/>
    <property type="match status" value="1"/>
</dbReference>
<dbReference type="InterPro" id="IPR011991">
    <property type="entry name" value="ArsR-like_HTH"/>
</dbReference>
<dbReference type="InterPro" id="IPR036390">
    <property type="entry name" value="WH_DNA-bd_sf"/>
</dbReference>
<dbReference type="PANTHER" id="PTHR33169">
    <property type="entry name" value="PADR-FAMILY TRANSCRIPTIONAL REGULATOR"/>
    <property type="match status" value="1"/>
</dbReference>
<dbReference type="Proteomes" id="UP001597024">
    <property type="component" value="Unassembled WGS sequence"/>
</dbReference>
<name>A0ABW3DK43_9ACTN</name>
<organism evidence="2 3">
    <name type="scientific">Streptosporangium algeriense</name>
    <dbReference type="NCBI Taxonomy" id="1682748"/>
    <lineage>
        <taxon>Bacteria</taxon>
        <taxon>Bacillati</taxon>
        <taxon>Actinomycetota</taxon>
        <taxon>Actinomycetes</taxon>
        <taxon>Streptosporangiales</taxon>
        <taxon>Streptosporangiaceae</taxon>
        <taxon>Streptosporangium</taxon>
    </lineage>
</organism>
<dbReference type="Pfam" id="PF03551">
    <property type="entry name" value="PadR"/>
    <property type="match status" value="1"/>
</dbReference>
<keyword evidence="3" id="KW-1185">Reference proteome</keyword>
<dbReference type="InterPro" id="IPR005149">
    <property type="entry name" value="Tscrpt_reg_PadR_N"/>
</dbReference>
<comment type="caution">
    <text evidence="2">The sequence shown here is derived from an EMBL/GenBank/DDBJ whole genome shotgun (WGS) entry which is preliminary data.</text>
</comment>
<proteinExistence type="predicted"/>
<reference evidence="3" key="1">
    <citation type="journal article" date="2019" name="Int. J. Syst. Evol. Microbiol.">
        <title>The Global Catalogue of Microorganisms (GCM) 10K type strain sequencing project: providing services to taxonomists for standard genome sequencing and annotation.</title>
        <authorList>
            <consortium name="The Broad Institute Genomics Platform"/>
            <consortium name="The Broad Institute Genome Sequencing Center for Infectious Disease"/>
            <person name="Wu L."/>
            <person name="Ma J."/>
        </authorList>
    </citation>
    <scope>NUCLEOTIDE SEQUENCE [LARGE SCALE GENOMIC DNA]</scope>
    <source>
        <strain evidence="3">CCUG 62974</strain>
    </source>
</reference>